<dbReference type="FunFam" id="2.170.260.10:FF:000008">
    <property type="entry name" value="Protein argonaute 7"/>
    <property type="match status" value="1"/>
</dbReference>
<accession>A0A7N0UJQ9</accession>
<dbReference type="InterPro" id="IPR014811">
    <property type="entry name" value="ArgoL1"/>
</dbReference>
<feature type="region of interest" description="Disordered" evidence="7">
    <location>
        <begin position="1"/>
        <end position="24"/>
    </location>
</feature>
<dbReference type="Proteomes" id="UP000594263">
    <property type="component" value="Unplaced"/>
</dbReference>
<evidence type="ECO:0008006" key="12">
    <source>
        <dbReference type="Google" id="ProtNLM"/>
    </source>
</evidence>
<dbReference type="SMART" id="SM00950">
    <property type="entry name" value="Piwi"/>
    <property type="match status" value="1"/>
</dbReference>
<dbReference type="Gene3D" id="3.40.50.2300">
    <property type="match status" value="1"/>
</dbReference>
<name>A0A7N0UJQ9_KALFE</name>
<dbReference type="PROSITE" id="PS50821">
    <property type="entry name" value="PAZ"/>
    <property type="match status" value="1"/>
</dbReference>
<dbReference type="Gramene" id="Kaladp0071s0077.1.v1.1">
    <property type="protein sequence ID" value="Kaladp0071s0077.1.v1.1"/>
    <property type="gene ID" value="Kaladp0071s0077.v1.1"/>
</dbReference>
<proteinExistence type="inferred from homology"/>
<dbReference type="GO" id="GO:0040034">
    <property type="term" value="P:regulation of development, heterochronic"/>
    <property type="evidence" value="ECO:0007669"/>
    <property type="project" value="EnsemblPlants"/>
</dbReference>
<dbReference type="InterPro" id="IPR003100">
    <property type="entry name" value="PAZ_dom"/>
</dbReference>
<dbReference type="GO" id="GO:0036464">
    <property type="term" value="C:cytoplasmic ribonucleoprotein granule"/>
    <property type="evidence" value="ECO:0007669"/>
    <property type="project" value="EnsemblPlants"/>
</dbReference>
<evidence type="ECO:0000259" key="9">
    <source>
        <dbReference type="PROSITE" id="PS50822"/>
    </source>
</evidence>
<organism evidence="10 11">
    <name type="scientific">Kalanchoe fedtschenkoi</name>
    <name type="common">Lavender scallops</name>
    <name type="synonym">South American air plant</name>
    <dbReference type="NCBI Taxonomy" id="63787"/>
    <lineage>
        <taxon>Eukaryota</taxon>
        <taxon>Viridiplantae</taxon>
        <taxon>Streptophyta</taxon>
        <taxon>Embryophyta</taxon>
        <taxon>Tracheophyta</taxon>
        <taxon>Spermatophyta</taxon>
        <taxon>Magnoliopsida</taxon>
        <taxon>eudicotyledons</taxon>
        <taxon>Gunneridae</taxon>
        <taxon>Pentapetalae</taxon>
        <taxon>Saxifragales</taxon>
        <taxon>Crassulaceae</taxon>
        <taxon>Kalanchoe</taxon>
    </lineage>
</organism>
<keyword evidence="11" id="KW-1185">Reference proteome</keyword>
<evidence type="ECO:0000256" key="4">
    <source>
        <dbReference type="ARBA" id="ARBA00022884"/>
    </source>
</evidence>
<dbReference type="CDD" id="cd02846">
    <property type="entry name" value="PAZ_argonaute_like"/>
    <property type="match status" value="1"/>
</dbReference>
<dbReference type="SUPFAM" id="SSF101690">
    <property type="entry name" value="PAZ domain"/>
    <property type="match status" value="1"/>
</dbReference>
<dbReference type="GO" id="GO:0003723">
    <property type="term" value="F:RNA binding"/>
    <property type="evidence" value="ECO:0007669"/>
    <property type="project" value="UniProtKB-KW"/>
</dbReference>
<protein>
    <recommendedName>
        <fullName evidence="12">Argonaute 7</fullName>
    </recommendedName>
</protein>
<evidence type="ECO:0000256" key="6">
    <source>
        <dbReference type="ARBA" id="ARBA00023274"/>
    </source>
</evidence>
<dbReference type="Pfam" id="PF16486">
    <property type="entry name" value="ArgoN"/>
    <property type="match status" value="1"/>
</dbReference>
<dbReference type="SUPFAM" id="SSF53098">
    <property type="entry name" value="Ribonuclease H-like"/>
    <property type="match status" value="1"/>
</dbReference>
<sequence>MEEERETDDASKKGFSATGSSKGRIFNKTHNQFHHNLHHQQQHHYHYHHHHLRHHHLQQQQVFRYSLKNQQLPPLLPLPLSPYSVAKNHDFRSTLELGMKRTSPAWTPPAPATASNVAGQSQATEELQNMSLRNMSSTGIGIELLAMKRPDFGGREGLIIPLLANHFVVKFDPRQRIYFYDVEISPSPCKEVARMIKRKLVEENGAALRGALPAFDGRRSLYSPVEFANDRFEAFVNLPIPANDEQEPRAKLFRIQVKLASKMDGKELSSYLCHKGDNCRLLPQDYLHALDVVLREHPAEKCTPLGRSLYSSSMGGGGGALGGGAVGLHGFFQSLRPTQQGLALNVDFSVTAFHESIGVIPYLQKRLKFMQGLDKAKARMLSDEERKEVEKALRHIRVFVSHRETVQRYLVHSLTEDVTENVWFRDRDGTRLRLIDYFKEHYEYDIQYKNLPCLQISRRKPCYLPMELCVICEGQKYMGKLTDDQTVKILKMGCQPPRERRAIIDEVVKGPFGPRSGGQAREFSLEVSTEMTRLTGRVLQPPMLRLGDGGQVRALVPSRHDRHWSFLDGHVFEGRRIERWALISFGGTLEQRSAIPGFISQLVRRCEQLGIYLNKQTVIGHQMEPMQVLNHVALLDSKLKKLHRNASSDLQLVICVMERKHKGYADLKRIAETSVGVLSQCCLYPNLAKLSSQFLANLALKINAKVGGCTVALYNSFPAQIPRVLRVNEPVIFLGADVTHPHPLDDYSPSVAAVVGSMNWPAASKYVSRMRSQTHRQEIIQDLGAMVHEILTDFQREVGQPPHRIIFFRDGVSETQFAKVLKEELQAVKTGCANLDKNYRPPITFSVVQKRHHTRLFPDDAAPSFPESLASQENIPPGTVVDTVITHPKEFDFFLCSHWGVKGTSRPTHYHILRDENRFTSDELQKLVYDLCFTFMRCTKPVSLVPPAYYAHLAAYRGRLYLDRSEALSTIRSYSTTLSRSAPPKAAPLPKLCENLKNLMFYC</sequence>
<keyword evidence="4" id="KW-0694">RNA-binding</keyword>
<dbReference type="GO" id="GO:0010599">
    <property type="term" value="P:lsiRNA processing"/>
    <property type="evidence" value="ECO:0007669"/>
    <property type="project" value="EnsemblPlants"/>
</dbReference>
<evidence type="ECO:0000259" key="8">
    <source>
        <dbReference type="PROSITE" id="PS50821"/>
    </source>
</evidence>
<dbReference type="InterPro" id="IPR003165">
    <property type="entry name" value="Piwi"/>
</dbReference>
<dbReference type="EnsemblPlants" id="Kaladp0071s0077.1.v1.1">
    <property type="protein sequence ID" value="Kaladp0071s0077.1.v1.1"/>
    <property type="gene ID" value="Kaladp0071s0077.v1.1"/>
</dbReference>
<dbReference type="Pfam" id="PF02170">
    <property type="entry name" value="PAZ"/>
    <property type="match status" value="1"/>
</dbReference>
<reference evidence="10" key="1">
    <citation type="submission" date="2021-01" db="UniProtKB">
        <authorList>
            <consortium name="EnsemblPlants"/>
        </authorList>
    </citation>
    <scope>IDENTIFICATION</scope>
</reference>
<dbReference type="GO" id="GO:0010267">
    <property type="term" value="P:ta-siRNA processing"/>
    <property type="evidence" value="ECO:0007669"/>
    <property type="project" value="EnsemblPlants"/>
</dbReference>
<keyword evidence="2" id="KW-0678">Repressor</keyword>
<dbReference type="GO" id="GO:0051607">
    <property type="term" value="P:defense response to virus"/>
    <property type="evidence" value="ECO:0007669"/>
    <property type="project" value="EnsemblPlants"/>
</dbReference>
<evidence type="ECO:0000256" key="1">
    <source>
        <dbReference type="ARBA" id="ARBA00008201"/>
    </source>
</evidence>
<dbReference type="Pfam" id="PF08699">
    <property type="entry name" value="ArgoL1"/>
    <property type="match status" value="1"/>
</dbReference>
<comment type="similarity">
    <text evidence="1">Belongs to the argonaute family. Ago subfamily.</text>
</comment>
<feature type="domain" description="Piwi" evidence="9">
    <location>
        <begin position="652"/>
        <end position="963"/>
    </location>
</feature>
<evidence type="ECO:0000256" key="2">
    <source>
        <dbReference type="ARBA" id="ARBA00022491"/>
    </source>
</evidence>
<dbReference type="Pfam" id="PF02171">
    <property type="entry name" value="Piwi"/>
    <property type="match status" value="1"/>
</dbReference>
<keyword evidence="3" id="KW-0810">Translation regulation</keyword>
<dbReference type="InterPro" id="IPR036085">
    <property type="entry name" value="PAZ_dom_sf"/>
</dbReference>
<dbReference type="InterPro" id="IPR032474">
    <property type="entry name" value="Argonaute_N"/>
</dbReference>
<dbReference type="PROSITE" id="PS50822">
    <property type="entry name" value="PIWI"/>
    <property type="match status" value="1"/>
</dbReference>
<keyword evidence="6" id="KW-0687">Ribonucleoprotein</keyword>
<evidence type="ECO:0000256" key="5">
    <source>
        <dbReference type="ARBA" id="ARBA00023158"/>
    </source>
</evidence>
<dbReference type="GO" id="GO:0035278">
    <property type="term" value="P:miRNA-mediated gene silencing by inhibition of translation"/>
    <property type="evidence" value="ECO:0007669"/>
    <property type="project" value="EnsemblPlants"/>
</dbReference>
<evidence type="ECO:0000256" key="3">
    <source>
        <dbReference type="ARBA" id="ARBA00022845"/>
    </source>
</evidence>
<dbReference type="Gene3D" id="3.30.420.10">
    <property type="entry name" value="Ribonuclease H-like superfamily/Ribonuclease H"/>
    <property type="match status" value="1"/>
</dbReference>
<feature type="domain" description="PAZ" evidence="8">
    <location>
        <begin position="365"/>
        <end position="473"/>
    </location>
</feature>
<dbReference type="Gene3D" id="2.170.260.10">
    <property type="entry name" value="paz domain"/>
    <property type="match status" value="1"/>
</dbReference>
<dbReference type="AlphaFoldDB" id="A0A7N0UJQ9"/>
<dbReference type="GO" id="GO:1990904">
    <property type="term" value="C:ribonucleoprotein complex"/>
    <property type="evidence" value="ECO:0007669"/>
    <property type="project" value="UniProtKB-KW"/>
</dbReference>
<dbReference type="InterPro" id="IPR045246">
    <property type="entry name" value="Piwi_ago-like"/>
</dbReference>
<dbReference type="InterPro" id="IPR036397">
    <property type="entry name" value="RNaseH_sf"/>
</dbReference>
<dbReference type="OMA" id="FARCTRP"/>
<dbReference type="PANTHER" id="PTHR22891">
    <property type="entry name" value="EUKARYOTIC TRANSLATION INITIATION FACTOR 2C"/>
    <property type="match status" value="1"/>
</dbReference>
<keyword evidence="5" id="KW-0943">RNA-mediated gene silencing</keyword>
<dbReference type="CDD" id="cd04657">
    <property type="entry name" value="Piwi_ago-like"/>
    <property type="match status" value="1"/>
</dbReference>
<evidence type="ECO:0000256" key="7">
    <source>
        <dbReference type="SAM" id="MobiDB-lite"/>
    </source>
</evidence>
<dbReference type="SMART" id="SM01163">
    <property type="entry name" value="DUF1785"/>
    <property type="match status" value="1"/>
</dbReference>
<evidence type="ECO:0000313" key="11">
    <source>
        <dbReference type="Proteomes" id="UP000594263"/>
    </source>
</evidence>
<dbReference type="SMART" id="SM00949">
    <property type="entry name" value="PAZ"/>
    <property type="match status" value="1"/>
</dbReference>
<evidence type="ECO:0000313" key="10">
    <source>
        <dbReference type="EnsemblPlants" id="Kaladp0071s0077.1.v1.1"/>
    </source>
</evidence>
<dbReference type="InterPro" id="IPR012337">
    <property type="entry name" value="RNaseH-like_sf"/>
</dbReference>
<dbReference type="GO" id="GO:0010050">
    <property type="term" value="P:vegetative phase change"/>
    <property type="evidence" value="ECO:0007669"/>
    <property type="project" value="EnsemblPlants"/>
</dbReference>